<proteinExistence type="inferred from homology"/>
<organism evidence="12 13">
    <name type="scientific">Coemansia biformis</name>
    <dbReference type="NCBI Taxonomy" id="1286918"/>
    <lineage>
        <taxon>Eukaryota</taxon>
        <taxon>Fungi</taxon>
        <taxon>Fungi incertae sedis</taxon>
        <taxon>Zoopagomycota</taxon>
        <taxon>Kickxellomycotina</taxon>
        <taxon>Kickxellomycetes</taxon>
        <taxon>Kickxellales</taxon>
        <taxon>Kickxellaceae</taxon>
        <taxon>Coemansia</taxon>
    </lineage>
</organism>
<keyword evidence="4 8" id="KW-1133">Transmembrane helix</keyword>
<keyword evidence="1" id="KW-0813">Transport</keyword>
<evidence type="ECO:0000256" key="7">
    <source>
        <dbReference type="ARBA" id="ARBA00023136"/>
    </source>
</evidence>
<feature type="domain" description="SMP-LTD" evidence="11">
    <location>
        <begin position="190"/>
        <end position="383"/>
    </location>
</feature>
<dbReference type="PROSITE" id="PS51847">
    <property type="entry name" value="SMP"/>
    <property type="match status" value="1"/>
</dbReference>
<evidence type="ECO:0000313" key="13">
    <source>
        <dbReference type="Proteomes" id="UP001143981"/>
    </source>
</evidence>
<evidence type="ECO:0000256" key="2">
    <source>
        <dbReference type="ARBA" id="ARBA00022692"/>
    </source>
</evidence>
<evidence type="ECO:0000256" key="10">
    <source>
        <dbReference type="SAM" id="SignalP"/>
    </source>
</evidence>
<dbReference type="PANTHER" id="PTHR13466:SF0">
    <property type="entry name" value="SMP-LTD DOMAIN-CONTAINING PROTEIN"/>
    <property type="match status" value="1"/>
</dbReference>
<keyword evidence="2 8" id="KW-0812">Transmembrane</keyword>
<dbReference type="InterPro" id="IPR019411">
    <property type="entry name" value="MMM1_dom"/>
</dbReference>
<feature type="compositionally biased region" description="Pro residues" evidence="9">
    <location>
        <begin position="416"/>
        <end position="426"/>
    </location>
</feature>
<comment type="subcellular location">
    <subcellularLocation>
        <location evidence="8">Endoplasmic reticulum membrane</location>
        <topology evidence="8">Single-pass type I membrane protein</topology>
    </subcellularLocation>
    <text evidence="8">The ERMES/MDM complex localizes to a few discrete foci (around 10 per single cell), that represent mitochondria-endoplasmic reticulum junctions. These foci are often found next to mtDNA nucleoids.</text>
</comment>
<comment type="subunit">
    <text evidence="8">Homodimer. Component of the ER-mitochondria encounter structure (ERMES) or MDM complex, composed of MMM1, MDM10, MDM12 and MDM34. A MMM1 homodimer associates with one molecule of MDM12 on each side in a pairwise head-to-tail manner, and the SMP-LTD domains of MMM1 and MDM12 generate a continuous hydrophobic tunnel for phospholipid trafficking.</text>
</comment>
<feature type="chain" id="PRO_5040807152" description="Maintenance of mitochondrial morphology protein 1" evidence="10">
    <location>
        <begin position="29"/>
        <end position="624"/>
    </location>
</feature>
<dbReference type="InterPro" id="IPR027537">
    <property type="entry name" value="Mmm1"/>
</dbReference>
<reference evidence="12" key="1">
    <citation type="submission" date="2022-07" db="EMBL/GenBank/DDBJ databases">
        <title>Phylogenomic reconstructions and comparative analyses of Kickxellomycotina fungi.</title>
        <authorList>
            <person name="Reynolds N.K."/>
            <person name="Stajich J.E."/>
            <person name="Barry K."/>
            <person name="Grigoriev I.V."/>
            <person name="Crous P."/>
            <person name="Smith M.E."/>
        </authorList>
    </citation>
    <scope>NUCLEOTIDE SEQUENCE</scope>
    <source>
        <strain evidence="12">BCRC 34381</strain>
    </source>
</reference>
<feature type="region of interest" description="Disordered" evidence="9">
    <location>
        <begin position="584"/>
        <end position="606"/>
    </location>
</feature>
<keyword evidence="7 8" id="KW-0472">Membrane</keyword>
<evidence type="ECO:0000256" key="9">
    <source>
        <dbReference type="SAM" id="MobiDB-lite"/>
    </source>
</evidence>
<evidence type="ECO:0000256" key="5">
    <source>
        <dbReference type="ARBA" id="ARBA00023055"/>
    </source>
</evidence>
<keyword evidence="13" id="KW-1185">Reference proteome</keyword>
<dbReference type="GO" id="GO:0008289">
    <property type="term" value="F:lipid binding"/>
    <property type="evidence" value="ECO:0007669"/>
    <property type="project" value="UniProtKB-KW"/>
</dbReference>
<evidence type="ECO:0000256" key="8">
    <source>
        <dbReference type="HAMAP-Rule" id="MF_03103"/>
    </source>
</evidence>
<feature type="topological domain" description="Lumenal" evidence="8">
    <location>
        <begin position="1"/>
        <end position="83"/>
    </location>
</feature>
<feature type="topological domain" description="Cytoplasmic" evidence="8">
    <location>
        <begin position="105"/>
        <end position="624"/>
    </location>
</feature>
<dbReference type="GO" id="GO:0032865">
    <property type="term" value="C:ERMES complex"/>
    <property type="evidence" value="ECO:0007669"/>
    <property type="project" value="UniProtKB-UniRule"/>
</dbReference>
<dbReference type="OrthoDB" id="5599157at2759"/>
<evidence type="ECO:0000256" key="4">
    <source>
        <dbReference type="ARBA" id="ARBA00022989"/>
    </source>
</evidence>
<keyword evidence="10" id="KW-0732">Signal</keyword>
<comment type="similarity">
    <text evidence="8">Belongs to the MMM1 family.</text>
</comment>
<comment type="caution">
    <text evidence="12">The sequence shown here is derived from an EMBL/GenBank/DDBJ whole genome shotgun (WGS) entry which is preliminary data.</text>
</comment>
<gene>
    <name evidence="8 12" type="primary">MMM1</name>
    <name evidence="12" type="ORF">LPJ61_001624</name>
</gene>
<dbReference type="EMBL" id="JANBOI010000149">
    <property type="protein sequence ID" value="KAJ1733305.1"/>
    <property type="molecule type" value="Genomic_DNA"/>
</dbReference>
<evidence type="ECO:0000256" key="1">
    <source>
        <dbReference type="ARBA" id="ARBA00022448"/>
    </source>
</evidence>
<dbReference type="Proteomes" id="UP001143981">
    <property type="component" value="Unassembled WGS sequence"/>
</dbReference>
<feature type="signal peptide" evidence="10">
    <location>
        <begin position="1"/>
        <end position="28"/>
    </location>
</feature>
<dbReference type="GO" id="GO:0045040">
    <property type="term" value="P:protein insertion into mitochondrial outer membrane"/>
    <property type="evidence" value="ECO:0007669"/>
    <property type="project" value="UniProtKB-UniRule"/>
</dbReference>
<comment type="function">
    <text evidence="8">Component of the ERMES/MDM complex, which serves as a molecular tether to connect the endoplasmic reticulum (ER) and mitochondria. Components of this complex are involved in the control of mitochondrial shape and protein biogenesis, and function in nonvesicular lipid trafficking between the ER and mitochondria. The MDM12-MMM1 subcomplex functions in the major beta-barrel assembly pathway that is responsible for biogenesis of all outer membrane beta-barrel proteins, and acts in a late step after the SAM complex. The MDM10-MDM12-MMM1 subcomplex further acts in the TOM40-specific pathway after the action of the MDM12-MMM1 complex. Essential for establishing and maintaining the structure of mitochondria and maintenance of mtDNA nucleoids.</text>
</comment>
<dbReference type="Pfam" id="PF10296">
    <property type="entry name" value="MMM1"/>
    <property type="match status" value="2"/>
</dbReference>
<dbReference type="GO" id="GO:0005789">
    <property type="term" value="C:endoplasmic reticulum membrane"/>
    <property type="evidence" value="ECO:0007669"/>
    <property type="project" value="UniProtKB-SubCell"/>
</dbReference>
<dbReference type="GO" id="GO:1990456">
    <property type="term" value="P:mitochondrion-endoplasmic reticulum membrane tethering"/>
    <property type="evidence" value="ECO:0007669"/>
    <property type="project" value="TreeGrafter"/>
</dbReference>
<dbReference type="CDD" id="cd21671">
    <property type="entry name" value="SMP_Mmm1"/>
    <property type="match status" value="1"/>
</dbReference>
<feature type="region of interest" description="Disordered" evidence="9">
    <location>
        <begin position="397"/>
        <end position="519"/>
    </location>
</feature>
<name>A0A9W7Y9N8_9FUNG</name>
<sequence>MESAAGALVGALSPTLTALTAAISSTLAAPDPTASDAAQAAMSAASSHAARAAATDGVHGAARAWLSALSRCLSSWQPTFMQGFILGQVSMLVLLVVAIKYVLFEEPLGRREAGANGAHGTADDAAAADVASSEAAKRGTIVHEGGLGLSRFTIFSRKPKEPQPGDVAEELARMHKEILTRTGYDLAARGPETCDWLTVFLAQFIAKFRADAERHDRLVRVISEALNGALRPSAIDNIRITQFSLGSDFLRVTGARMVPSAGPLKMRAELDLALHDEITLGFNTRVLVNWPRPTLAALPVSMVVSLVKFAGTLAVTFDCAAAEPSLSVSILPDYVLEFDVQTLIGSKAKVQNLPMLTSVICRKLQAAFAKELVMPNGKQIQIKHPFMSKAADPAAAADSAGVGNAAPAQSGRTQSPGPPAMPPQPLPQSRSAQHAPRSPDIGDPRPLSPIGPLVAELPPDYNTQLPPPHPLRITPTSRAAVPNTSTSPPTRHPPRVVIPDEPLAASGHTPRTAVSSSLQQQQYLRPWSPDSMLYPASPHLRPIVGMSSASALGPTVAGSRILNAGPRLPGGHSALLHPFGLALAPGSQATQPPAAPAGADHDDLQVKDSVRQRVSRAIKTVNEA</sequence>
<dbReference type="InterPro" id="IPR031468">
    <property type="entry name" value="SMP_LBD"/>
</dbReference>
<dbReference type="HAMAP" id="MF_03103">
    <property type="entry name" value="Mmm1"/>
    <property type="match status" value="1"/>
</dbReference>
<evidence type="ECO:0000256" key="3">
    <source>
        <dbReference type="ARBA" id="ARBA00022824"/>
    </source>
</evidence>
<keyword evidence="3 8" id="KW-0256">Endoplasmic reticulum</keyword>
<dbReference type="GO" id="GO:0015914">
    <property type="term" value="P:phospholipid transport"/>
    <property type="evidence" value="ECO:0007669"/>
    <property type="project" value="TreeGrafter"/>
</dbReference>
<evidence type="ECO:0000256" key="6">
    <source>
        <dbReference type="ARBA" id="ARBA00023121"/>
    </source>
</evidence>
<feature type="compositionally biased region" description="Low complexity" evidence="9">
    <location>
        <begin position="397"/>
        <end position="408"/>
    </location>
</feature>
<keyword evidence="5" id="KW-0445">Lipid transport</keyword>
<accession>A0A9W7Y9N8</accession>
<evidence type="ECO:0000313" key="12">
    <source>
        <dbReference type="EMBL" id="KAJ1733305.1"/>
    </source>
</evidence>
<dbReference type="AlphaFoldDB" id="A0A9W7Y9N8"/>
<dbReference type="PANTHER" id="PTHR13466">
    <property type="entry name" value="TEX2 PROTEIN-RELATED"/>
    <property type="match status" value="1"/>
</dbReference>
<protein>
    <recommendedName>
        <fullName evidence="8">Maintenance of mitochondrial morphology protein 1</fullName>
    </recommendedName>
</protein>
<evidence type="ECO:0000259" key="11">
    <source>
        <dbReference type="PROSITE" id="PS51847"/>
    </source>
</evidence>
<keyword evidence="6" id="KW-0446">Lipid-binding</keyword>